<dbReference type="Proteomes" id="UP000564644">
    <property type="component" value="Unassembled WGS sequence"/>
</dbReference>
<sequence length="441" mass="48346">MWTKLKRHAALPVLAGAIALLAGVGMNTYAMKDNGTFALKDLSGSRDALDDVAIVGRLEDGYHRTSFRLAQGQISASTDLFRQPQQVDSYRYAAGMDKRIGDWQYQVGGIGPYDITSYKRKDGGSYFEPVGVAGVSPSISDRNPGDNTATYANVVEYGLAKVGDKVFFTVPVSSDYTGTSGIYELSFAEWGTAAWVSREWPDSRKIADISLEANESPEPPNIEVLGLEAVGDKLALLSVEGGGLVVRGYDSGSGELLGEAFVPNFRLPNRAEAGSAAEDSYSEPYEAFSDPDSDVLSLVFRSRTSERPLLLSLDFSNGVRIVHQMNADFSADGKEGFDEFTYLSYRNDKLYVLKSFREPPGDGAALSYDNLLPQHLYVYVFKQSKLLYKGEIVSDLNDDNIEAIHRRTSSAGSYNYDQMNFRRWTNLTVEPLSAEGGNAND</sequence>
<evidence type="ECO:0000313" key="2">
    <source>
        <dbReference type="Proteomes" id="UP000564644"/>
    </source>
</evidence>
<protein>
    <submittedName>
        <fullName evidence="1">Uncharacterized protein</fullName>
    </submittedName>
</protein>
<dbReference type="AlphaFoldDB" id="A0A7X0VYE8"/>
<accession>A0A7X0VYE8</accession>
<organism evidence="1 2">
    <name type="scientific">Cohnella zeiphila</name>
    <dbReference type="NCBI Taxonomy" id="2761120"/>
    <lineage>
        <taxon>Bacteria</taxon>
        <taxon>Bacillati</taxon>
        <taxon>Bacillota</taxon>
        <taxon>Bacilli</taxon>
        <taxon>Bacillales</taxon>
        <taxon>Paenibacillaceae</taxon>
        <taxon>Cohnella</taxon>
    </lineage>
</organism>
<evidence type="ECO:0000313" key="1">
    <source>
        <dbReference type="EMBL" id="MBB6735294.1"/>
    </source>
</evidence>
<dbReference type="EMBL" id="JACJVO010000046">
    <property type="protein sequence ID" value="MBB6735294.1"/>
    <property type="molecule type" value="Genomic_DNA"/>
</dbReference>
<gene>
    <name evidence="1" type="ORF">H7C18_30710</name>
</gene>
<reference evidence="1 2" key="1">
    <citation type="submission" date="2020-08" db="EMBL/GenBank/DDBJ databases">
        <title>Cohnella phylogeny.</title>
        <authorList>
            <person name="Dunlap C."/>
        </authorList>
    </citation>
    <scope>NUCLEOTIDE SEQUENCE [LARGE SCALE GENOMIC DNA]</scope>
    <source>
        <strain evidence="1 2">CBP 2801</strain>
    </source>
</reference>
<name>A0A7X0VYE8_9BACL</name>
<comment type="caution">
    <text evidence="1">The sequence shown here is derived from an EMBL/GenBank/DDBJ whole genome shotgun (WGS) entry which is preliminary data.</text>
</comment>
<keyword evidence="2" id="KW-1185">Reference proteome</keyword>
<proteinExistence type="predicted"/>
<dbReference type="RefSeq" id="WP_185132948.1">
    <property type="nucleotide sequence ID" value="NZ_JACJVO010000046.1"/>
</dbReference>